<name>A0A804J159_MUSAM</name>
<reference evidence="2" key="2">
    <citation type="submission" date="2021-05" db="UniProtKB">
        <authorList>
            <consortium name="EnsemblPlants"/>
        </authorList>
    </citation>
    <scope>IDENTIFICATION</scope>
    <source>
        <strain evidence="2">subsp. malaccensis</strain>
    </source>
</reference>
<reference evidence="1" key="1">
    <citation type="submission" date="2021-03" db="EMBL/GenBank/DDBJ databases">
        <authorList>
            <consortium name="Genoscope - CEA"/>
            <person name="William W."/>
        </authorList>
    </citation>
    <scope>NUCLEOTIDE SEQUENCE</scope>
    <source>
        <strain evidence="1">Doubled-haploid Pahang</strain>
    </source>
</reference>
<keyword evidence="3" id="KW-1185">Reference proteome</keyword>
<sequence length="73" mass="8483">MVVYGRFRQAQIPLRFPTYLVRHTLLFLNPSYHQHALIAITDMLQCSGMAFGFPVSFPLIMYIRVRVLRPDAS</sequence>
<accession>A0A804J159</accession>
<dbReference type="InParanoid" id="A0A804J159"/>
<organism evidence="2 3">
    <name type="scientific">Musa acuminata subsp. malaccensis</name>
    <name type="common">Wild banana</name>
    <name type="synonym">Musa malaccensis</name>
    <dbReference type="NCBI Taxonomy" id="214687"/>
    <lineage>
        <taxon>Eukaryota</taxon>
        <taxon>Viridiplantae</taxon>
        <taxon>Streptophyta</taxon>
        <taxon>Embryophyta</taxon>
        <taxon>Tracheophyta</taxon>
        <taxon>Spermatophyta</taxon>
        <taxon>Magnoliopsida</taxon>
        <taxon>Liliopsida</taxon>
        <taxon>Zingiberales</taxon>
        <taxon>Musaceae</taxon>
        <taxon>Musa</taxon>
    </lineage>
</organism>
<dbReference type="AlphaFoldDB" id="A0A804J159"/>
<dbReference type="EnsemblPlants" id="Ma05_t05200.1">
    <property type="protein sequence ID" value="Ma05_p05200.1"/>
    <property type="gene ID" value="Ma05_g05200"/>
</dbReference>
<protein>
    <submittedName>
        <fullName evidence="1">(wild Malaysian banana) hypothetical protein</fullName>
    </submittedName>
</protein>
<evidence type="ECO:0000313" key="3">
    <source>
        <dbReference type="Proteomes" id="UP000012960"/>
    </source>
</evidence>
<gene>
    <name evidence="1" type="ORF">GSMUA_257550.1</name>
</gene>
<evidence type="ECO:0000313" key="1">
    <source>
        <dbReference type="EMBL" id="CAG1837578.1"/>
    </source>
</evidence>
<proteinExistence type="predicted"/>
<dbReference type="EMBL" id="HG996470">
    <property type="protein sequence ID" value="CAG1837578.1"/>
    <property type="molecule type" value="Genomic_DNA"/>
</dbReference>
<dbReference type="Gramene" id="Ma05_t05200.1">
    <property type="protein sequence ID" value="Ma05_p05200.1"/>
    <property type="gene ID" value="Ma05_g05200"/>
</dbReference>
<evidence type="ECO:0000313" key="2">
    <source>
        <dbReference type="EnsemblPlants" id="Ma05_p05200.1"/>
    </source>
</evidence>
<dbReference type="Proteomes" id="UP000012960">
    <property type="component" value="Unplaced"/>
</dbReference>